<dbReference type="Proteomes" id="UP001367676">
    <property type="component" value="Unassembled WGS sequence"/>
</dbReference>
<comment type="caution">
    <text evidence="2">The sequence shown here is derived from an EMBL/GenBank/DDBJ whole genome shotgun (WGS) entry which is preliminary data.</text>
</comment>
<sequence length="337" mass="37923">MQSNLHFVKCKKVKKESNPTQAEESYPTSTRRSNHTPTKNSNPTSTDSDSASTDEPNLHPKKKQVDRFFKVHPLFDAIRNRSLLLPLPADLVHRRIHGFLQQPDGCIAVHSREASRTISKSIKVARRNTTMTRAPEEYGSEIDEPLPIQYPVSKDESTTQDSNPCKHHIKPELPNNNISAPKESGSDVHVDEKLSIDHPVFIEDGIENWRNLAEKPLKKKRTNFSMDGAFNSLNIASKRAEQTENKLCRLDTNDEIWQASPIWMDKELKAIGREAAYVITNKEQSLGLSHFDWLVMGSTGGLEEPTAQCRTTDLVFVTPPLSDPLNVTLNGPNLSEQ</sequence>
<keyword evidence="3" id="KW-1185">Reference proteome</keyword>
<feature type="compositionally biased region" description="Low complexity" evidence="1">
    <location>
        <begin position="35"/>
        <end position="55"/>
    </location>
</feature>
<protein>
    <submittedName>
        <fullName evidence="2">Uncharacterized protein</fullName>
    </submittedName>
</protein>
<name>A0AAN9Y2G1_9HEMI</name>
<gene>
    <name evidence="2" type="ORF">V9T40_001172</name>
</gene>
<evidence type="ECO:0000313" key="3">
    <source>
        <dbReference type="Proteomes" id="UP001367676"/>
    </source>
</evidence>
<reference evidence="2 3" key="1">
    <citation type="submission" date="2024-03" db="EMBL/GenBank/DDBJ databases">
        <title>Adaptation during the transition from Ophiocordyceps entomopathogen to insect associate is accompanied by gene loss and intensified selection.</title>
        <authorList>
            <person name="Ward C.M."/>
            <person name="Onetto C.A."/>
            <person name="Borneman A.R."/>
        </authorList>
    </citation>
    <scope>NUCLEOTIDE SEQUENCE [LARGE SCALE GENOMIC DNA]</scope>
    <source>
        <strain evidence="2">AWRI1</strain>
        <tissue evidence="2">Single Adult Female</tissue>
    </source>
</reference>
<organism evidence="2 3">
    <name type="scientific">Parthenolecanium corni</name>
    <dbReference type="NCBI Taxonomy" id="536013"/>
    <lineage>
        <taxon>Eukaryota</taxon>
        <taxon>Metazoa</taxon>
        <taxon>Ecdysozoa</taxon>
        <taxon>Arthropoda</taxon>
        <taxon>Hexapoda</taxon>
        <taxon>Insecta</taxon>
        <taxon>Pterygota</taxon>
        <taxon>Neoptera</taxon>
        <taxon>Paraneoptera</taxon>
        <taxon>Hemiptera</taxon>
        <taxon>Sternorrhyncha</taxon>
        <taxon>Coccoidea</taxon>
        <taxon>Coccidae</taxon>
        <taxon>Parthenolecanium</taxon>
    </lineage>
</organism>
<accession>A0AAN9Y2G1</accession>
<proteinExistence type="predicted"/>
<evidence type="ECO:0000256" key="1">
    <source>
        <dbReference type="SAM" id="MobiDB-lite"/>
    </source>
</evidence>
<feature type="region of interest" description="Disordered" evidence="1">
    <location>
        <begin position="1"/>
        <end position="64"/>
    </location>
</feature>
<evidence type="ECO:0000313" key="2">
    <source>
        <dbReference type="EMBL" id="KAK7580543.1"/>
    </source>
</evidence>
<dbReference type="EMBL" id="JBBCAQ010000034">
    <property type="protein sequence ID" value="KAK7580543.1"/>
    <property type="molecule type" value="Genomic_DNA"/>
</dbReference>
<feature type="compositionally biased region" description="Polar residues" evidence="1">
    <location>
        <begin position="18"/>
        <end position="31"/>
    </location>
</feature>
<dbReference type="AlphaFoldDB" id="A0AAN9Y2G1"/>
<feature type="region of interest" description="Disordered" evidence="1">
    <location>
        <begin position="152"/>
        <end position="185"/>
    </location>
</feature>